<feature type="signal peptide" evidence="5">
    <location>
        <begin position="1"/>
        <end position="24"/>
    </location>
</feature>
<proteinExistence type="inferred from homology"/>
<evidence type="ECO:0000256" key="4">
    <source>
        <dbReference type="ARBA" id="ARBA00023591"/>
    </source>
</evidence>
<reference evidence="6" key="1">
    <citation type="submission" date="2021-08" db="EMBL/GenBank/DDBJ databases">
        <title>WGS assembly of Ceratopteris richardii.</title>
        <authorList>
            <person name="Marchant D.B."/>
            <person name="Chen G."/>
            <person name="Jenkins J."/>
            <person name="Shu S."/>
            <person name="Leebens-Mack J."/>
            <person name="Grimwood J."/>
            <person name="Schmutz J."/>
            <person name="Soltis P."/>
            <person name="Soltis D."/>
            <person name="Chen Z.-H."/>
        </authorList>
    </citation>
    <scope>NUCLEOTIDE SEQUENCE</scope>
    <source>
        <strain evidence="6">Whitten #5841</strain>
        <tissue evidence="6">Leaf</tissue>
    </source>
</reference>
<evidence type="ECO:0000313" key="6">
    <source>
        <dbReference type="EMBL" id="KAH7295974.1"/>
    </source>
</evidence>
<evidence type="ECO:0000313" key="7">
    <source>
        <dbReference type="Proteomes" id="UP000825935"/>
    </source>
</evidence>
<evidence type="ECO:0000256" key="2">
    <source>
        <dbReference type="ARBA" id="ARBA00022525"/>
    </source>
</evidence>
<feature type="chain" id="PRO_5035725535" description="Protein EXORDIUM-like 2" evidence="5">
    <location>
        <begin position="25"/>
        <end position="330"/>
    </location>
</feature>
<dbReference type="PANTHER" id="PTHR31279">
    <property type="entry name" value="PROTEIN EXORDIUM-LIKE 5"/>
    <property type="match status" value="1"/>
</dbReference>
<dbReference type="Pfam" id="PF04674">
    <property type="entry name" value="Phi_1"/>
    <property type="match status" value="1"/>
</dbReference>
<comment type="subcellular location">
    <subcellularLocation>
        <location evidence="1">Secreted</location>
    </subcellularLocation>
</comment>
<keyword evidence="2" id="KW-0964">Secreted</keyword>
<dbReference type="OrthoDB" id="2017091at2759"/>
<sequence>MDLRWRCWVLAMLALHAAASSSMAAKPHSVNMYFQSLALVKPTPLLLPYRNGPVLSGRETLDVYLIWYGPFSAAQKAIVEDFLHSFSAPPSVNDTAHAVSSWWRTTTGYVDAFGRPVISTVKLAGQVTDAAYSRGKILKPVDVEALVLHNIHAGAFTGSSKALYMVLTSADVYVDGFCLNSCGFHAYTFPTEATGDRMLPYAWVGNAAKQCAGQCAWPFAIADFGPQDPPLKPPNGDVGMDGMIINVATIIAGAATNPFGTGYFQGDASDPLEAVSACTGIFGKGAFPGYPGELLTHSPTGASFNAHGVNGRRFLIPAMWNPSSLNCVPL</sequence>
<dbReference type="EMBL" id="CM035431">
    <property type="protein sequence ID" value="KAH7295974.1"/>
    <property type="molecule type" value="Genomic_DNA"/>
</dbReference>
<dbReference type="AlphaFoldDB" id="A0A8T2RJH2"/>
<accession>A0A8T2RJH2</accession>
<protein>
    <recommendedName>
        <fullName evidence="8">Protein EXORDIUM-like 2</fullName>
    </recommendedName>
</protein>
<dbReference type="InterPro" id="IPR006766">
    <property type="entry name" value="EXORDIUM-like"/>
</dbReference>
<dbReference type="GO" id="GO:0005576">
    <property type="term" value="C:extracellular region"/>
    <property type="evidence" value="ECO:0007669"/>
    <property type="project" value="UniProtKB-SubCell"/>
</dbReference>
<evidence type="ECO:0000256" key="5">
    <source>
        <dbReference type="SAM" id="SignalP"/>
    </source>
</evidence>
<evidence type="ECO:0008006" key="8">
    <source>
        <dbReference type="Google" id="ProtNLM"/>
    </source>
</evidence>
<dbReference type="Proteomes" id="UP000825935">
    <property type="component" value="Chromosome 26"/>
</dbReference>
<dbReference type="OMA" id="ASWWSTT"/>
<evidence type="ECO:0000256" key="1">
    <source>
        <dbReference type="ARBA" id="ARBA00004613"/>
    </source>
</evidence>
<dbReference type="PANTHER" id="PTHR31279:SF58">
    <property type="entry name" value="PROTEIN EXORDIUM-LIKE 2"/>
    <property type="match status" value="1"/>
</dbReference>
<keyword evidence="3 5" id="KW-0732">Signal</keyword>
<name>A0A8T2RJH2_CERRI</name>
<comment type="caution">
    <text evidence="6">The sequence shown here is derived from an EMBL/GenBank/DDBJ whole genome shotgun (WGS) entry which is preliminary data.</text>
</comment>
<gene>
    <name evidence="6" type="ORF">KP509_26G001700</name>
</gene>
<evidence type="ECO:0000256" key="3">
    <source>
        <dbReference type="ARBA" id="ARBA00022729"/>
    </source>
</evidence>
<organism evidence="6 7">
    <name type="scientific">Ceratopteris richardii</name>
    <name type="common">Triangle waterfern</name>
    <dbReference type="NCBI Taxonomy" id="49495"/>
    <lineage>
        <taxon>Eukaryota</taxon>
        <taxon>Viridiplantae</taxon>
        <taxon>Streptophyta</taxon>
        <taxon>Embryophyta</taxon>
        <taxon>Tracheophyta</taxon>
        <taxon>Polypodiopsida</taxon>
        <taxon>Polypodiidae</taxon>
        <taxon>Polypodiales</taxon>
        <taxon>Pteridineae</taxon>
        <taxon>Pteridaceae</taxon>
        <taxon>Parkerioideae</taxon>
        <taxon>Ceratopteris</taxon>
    </lineage>
</organism>
<keyword evidence="7" id="KW-1185">Reference proteome</keyword>
<comment type="similarity">
    <text evidence="4">Belongs to the EXORDIUM family.</text>
</comment>